<gene>
    <name evidence="2" type="ORF">ACFSYC_04690</name>
</gene>
<evidence type="ECO:0000259" key="1">
    <source>
        <dbReference type="Pfam" id="PF09413"/>
    </source>
</evidence>
<name>A0ABW5XLK1_9SPHI</name>
<accession>A0ABW5XLK1</accession>
<dbReference type="EMBL" id="JBHUON010000003">
    <property type="protein sequence ID" value="MFD2863978.1"/>
    <property type="molecule type" value="Genomic_DNA"/>
</dbReference>
<dbReference type="RefSeq" id="WP_377124040.1">
    <property type="nucleotide sequence ID" value="NZ_JBHUHN010000001.1"/>
</dbReference>
<feature type="domain" description="DUF2007" evidence="1">
    <location>
        <begin position="14"/>
        <end position="70"/>
    </location>
</feature>
<dbReference type="SUPFAM" id="SSF54913">
    <property type="entry name" value="GlnB-like"/>
    <property type="match status" value="1"/>
</dbReference>
<sequence length="142" mass="16043">MKDKIVTLDAYYSLMEAEIIRGRLEANDISCFIADDNILASNPAYNQMIGGFKVKVFEHDIDACRKVLAEEVIVQDGGELWACPDCASTNVFYGPAPLIRNWFYIVVALFTGGTYPPYFNRTWICKDCGANFKLLKEEPIEN</sequence>
<dbReference type="InterPro" id="IPR018551">
    <property type="entry name" value="DUF2007"/>
</dbReference>
<reference evidence="3" key="1">
    <citation type="journal article" date="2019" name="Int. J. Syst. Evol. Microbiol.">
        <title>The Global Catalogue of Microorganisms (GCM) 10K type strain sequencing project: providing services to taxonomists for standard genome sequencing and annotation.</title>
        <authorList>
            <consortium name="The Broad Institute Genomics Platform"/>
            <consortium name="The Broad Institute Genome Sequencing Center for Infectious Disease"/>
            <person name="Wu L."/>
            <person name="Ma J."/>
        </authorList>
    </citation>
    <scope>NUCLEOTIDE SEQUENCE [LARGE SCALE GENOMIC DNA]</scope>
    <source>
        <strain evidence="3">KCTC 52232</strain>
    </source>
</reference>
<evidence type="ECO:0000313" key="3">
    <source>
        <dbReference type="Proteomes" id="UP001597601"/>
    </source>
</evidence>
<protein>
    <submittedName>
        <fullName evidence="2">Signal transducing protein</fullName>
    </submittedName>
</protein>
<organism evidence="2 3">
    <name type="scientific">Mucilaginibacter antarcticus</name>
    <dbReference type="NCBI Taxonomy" id="1855725"/>
    <lineage>
        <taxon>Bacteria</taxon>
        <taxon>Pseudomonadati</taxon>
        <taxon>Bacteroidota</taxon>
        <taxon>Sphingobacteriia</taxon>
        <taxon>Sphingobacteriales</taxon>
        <taxon>Sphingobacteriaceae</taxon>
        <taxon>Mucilaginibacter</taxon>
    </lineage>
</organism>
<evidence type="ECO:0000313" key="2">
    <source>
        <dbReference type="EMBL" id="MFD2863978.1"/>
    </source>
</evidence>
<proteinExistence type="predicted"/>
<dbReference type="InterPro" id="IPR011322">
    <property type="entry name" value="N-reg_PII-like_a/b"/>
</dbReference>
<dbReference type="Proteomes" id="UP001597601">
    <property type="component" value="Unassembled WGS sequence"/>
</dbReference>
<keyword evidence="3" id="KW-1185">Reference proteome</keyword>
<comment type="caution">
    <text evidence="2">The sequence shown here is derived from an EMBL/GenBank/DDBJ whole genome shotgun (WGS) entry which is preliminary data.</text>
</comment>
<dbReference type="Pfam" id="PF09413">
    <property type="entry name" value="DUF2007"/>
    <property type="match status" value="1"/>
</dbReference>